<dbReference type="PATRIC" id="fig|1227481.4.peg.151"/>
<dbReference type="RefSeq" id="WP_008580869.1">
    <property type="nucleotide sequence ID" value="NZ_AOJO01000005.1"/>
</dbReference>
<gene>
    <name evidence="2" type="ORF">C467_00876</name>
</gene>
<protein>
    <submittedName>
        <fullName evidence="2">Uncharacterized protein</fullName>
    </submittedName>
</protein>
<comment type="caution">
    <text evidence="2">The sequence shown here is derived from an EMBL/GenBank/DDBJ whole genome shotgun (WGS) entry which is preliminary data.</text>
</comment>
<accession>M0FQL7</accession>
<name>M0FQL7_9EURY</name>
<dbReference type="GeneID" id="72714537"/>
<proteinExistence type="predicted"/>
<dbReference type="OrthoDB" id="313493at2157"/>
<sequence>MDELAPSRRRLLACAVASGVGIVAGCLGTENDDPSDGDGAELRLSLSRVEGSLRDRYVRDHDDPPERWDEAGLDAALAGEVYTTRHREPFLASGDDPAYVRRDGTYYRLDSVVVDEVAETYPVLRLFESDGDESADDGDESALDGGENGPLPEADRRGVRIAHFAARARGNVGGYPVGLVERGGYVYRSVSARDDSELLAADGPDRVVYRDTAYRVEVEREQFHEAVYRPTAEAVAEDPERMEAVLRARLVGPRVGADELSAEAARIVERAAVDEYGETHPYSEAYVELLRAIDARPYIDGNVRKDAGVGANEERMIRYGDEYYERSLRLLGDGDG</sequence>
<evidence type="ECO:0000313" key="3">
    <source>
        <dbReference type="Proteomes" id="UP000011689"/>
    </source>
</evidence>
<evidence type="ECO:0000256" key="1">
    <source>
        <dbReference type="SAM" id="MobiDB-lite"/>
    </source>
</evidence>
<reference evidence="2 3" key="1">
    <citation type="journal article" date="2014" name="PLoS Genet.">
        <title>Phylogenetically driven sequencing of extremely halophilic archaea reveals strategies for static and dynamic osmo-response.</title>
        <authorList>
            <person name="Becker E.A."/>
            <person name="Seitzer P.M."/>
            <person name="Tritt A."/>
            <person name="Larsen D."/>
            <person name="Krusor M."/>
            <person name="Yao A.I."/>
            <person name="Wu D."/>
            <person name="Madern D."/>
            <person name="Eisen J.A."/>
            <person name="Darling A.E."/>
            <person name="Facciotti M.T."/>
        </authorList>
    </citation>
    <scope>NUCLEOTIDE SEQUENCE [LARGE SCALE GENOMIC DNA]</scope>
    <source>
        <strain evidence="2 3">ATCC 700873</strain>
    </source>
</reference>
<keyword evidence="3" id="KW-1185">Reference proteome</keyword>
<dbReference type="Proteomes" id="UP000011689">
    <property type="component" value="Unassembled WGS sequence"/>
</dbReference>
<evidence type="ECO:0000313" key="2">
    <source>
        <dbReference type="EMBL" id="ELZ61542.1"/>
    </source>
</evidence>
<organism evidence="2 3">
    <name type="scientific">Halorubrum hochstenium ATCC 700873</name>
    <dbReference type="NCBI Taxonomy" id="1227481"/>
    <lineage>
        <taxon>Archaea</taxon>
        <taxon>Methanobacteriati</taxon>
        <taxon>Methanobacteriota</taxon>
        <taxon>Stenosarchaea group</taxon>
        <taxon>Halobacteria</taxon>
        <taxon>Halobacteriales</taxon>
        <taxon>Haloferacaceae</taxon>
        <taxon>Halorubrum</taxon>
    </lineage>
</organism>
<dbReference type="EMBL" id="AOJO01000005">
    <property type="protein sequence ID" value="ELZ61542.1"/>
    <property type="molecule type" value="Genomic_DNA"/>
</dbReference>
<feature type="region of interest" description="Disordered" evidence="1">
    <location>
        <begin position="128"/>
        <end position="155"/>
    </location>
</feature>
<feature type="compositionally biased region" description="Acidic residues" evidence="1">
    <location>
        <begin position="129"/>
        <end position="142"/>
    </location>
</feature>
<dbReference type="AlphaFoldDB" id="M0FQL7"/>